<dbReference type="SUPFAM" id="SSF57959">
    <property type="entry name" value="Leucine zipper domain"/>
    <property type="match status" value="1"/>
</dbReference>
<keyword evidence="12" id="KW-1185">Reference proteome</keyword>
<evidence type="ECO:0000256" key="7">
    <source>
        <dbReference type="SAM" id="Coils"/>
    </source>
</evidence>
<feature type="coiled-coil region" evidence="7">
    <location>
        <begin position="139"/>
        <end position="173"/>
    </location>
</feature>
<dbReference type="Pfam" id="PF00170">
    <property type="entry name" value="bZIP_1"/>
    <property type="match status" value="1"/>
</dbReference>
<evidence type="ECO:0000256" key="9">
    <source>
        <dbReference type="SAM" id="Phobius"/>
    </source>
</evidence>
<gene>
    <name evidence="11" type="ORF">M0813_09008</name>
</gene>
<evidence type="ECO:0000256" key="8">
    <source>
        <dbReference type="SAM" id="MobiDB-lite"/>
    </source>
</evidence>
<protein>
    <submittedName>
        <fullName evidence="11">Cyclic-amp response element binding protein</fullName>
    </submittedName>
</protein>
<dbReference type="InterPro" id="IPR044280">
    <property type="entry name" value="Hac1/HY5"/>
</dbReference>
<keyword evidence="5" id="KW-0804">Transcription</keyword>
<dbReference type="EMBL" id="JAOAOG010000329">
    <property type="protein sequence ID" value="KAJ6228181.1"/>
    <property type="molecule type" value="Genomic_DNA"/>
</dbReference>
<keyword evidence="9" id="KW-1133">Transmembrane helix</keyword>
<evidence type="ECO:0000256" key="5">
    <source>
        <dbReference type="ARBA" id="ARBA00023163"/>
    </source>
</evidence>
<comment type="subcellular location">
    <subcellularLocation>
        <location evidence="1">Nucleus</location>
    </subcellularLocation>
</comment>
<feature type="domain" description="BZIP" evidence="10">
    <location>
        <begin position="121"/>
        <end position="184"/>
    </location>
</feature>
<sequence>MTEIYETTEKDLLGYTDLISDLIDFSRMEKYINSETQANETIGTKSPLLQELSPIQDETETGTKATTETLNTHNVETTKTYPVNKRKRRYVVYKKIKKTKPKVEYKYPLDEYGKPRQLTPHEKRSRILERNRINALRCRKRKKKQIQKLEMKTQNLKSKTDQLSKQIDEINHENQMLSIQSEKLKLLVVHALSCTSEQFEDFLNDNHDKDFPNFEQNFLQQFDRTTLIKSNPKTIKDINNEQQPQQQLKVKENVTVTEKEMEKEKEQEKENEKENDQDQVEEIEEGILNNGNESQFVDMWNNISTIPSFISEDEDFNEYPNSFGTQNNNFGHNHSFTFFMIFFFLGLSFFVNHLSFFDLSGLGLTSSYSISQMSNMLQNTNGNFYLTFGKMFSQINSNTVDLSKFTFNEQMINSLKIQRQPFNNNVQNNLKIGKIFEMAMKKQITNLKNPKMMKFLKLLLMFSFIIQLKKSRENHPKHSKKNQNFLSGYICQHVIQYKLYSTTKKIFQIQNLSNNPLKIF</sequence>
<keyword evidence="9" id="KW-0812">Transmembrane</keyword>
<keyword evidence="7" id="KW-0175">Coiled coil</keyword>
<evidence type="ECO:0000256" key="3">
    <source>
        <dbReference type="ARBA" id="ARBA00023015"/>
    </source>
</evidence>
<name>A0ABQ8X6Z5_9EUKA</name>
<dbReference type="InterPro" id="IPR046347">
    <property type="entry name" value="bZIP_sf"/>
</dbReference>
<feature type="region of interest" description="Disordered" evidence="8">
    <location>
        <begin position="241"/>
        <end position="279"/>
    </location>
</feature>
<evidence type="ECO:0000256" key="6">
    <source>
        <dbReference type="ARBA" id="ARBA00023242"/>
    </source>
</evidence>
<dbReference type="SMART" id="SM00338">
    <property type="entry name" value="BRLZ"/>
    <property type="match status" value="1"/>
</dbReference>
<dbReference type="PROSITE" id="PS50217">
    <property type="entry name" value="BZIP"/>
    <property type="match status" value="1"/>
</dbReference>
<feature type="transmembrane region" description="Helical" evidence="9">
    <location>
        <begin position="336"/>
        <end position="357"/>
    </location>
</feature>
<organism evidence="11 12">
    <name type="scientific">Anaeramoeba flamelloides</name>
    <dbReference type="NCBI Taxonomy" id="1746091"/>
    <lineage>
        <taxon>Eukaryota</taxon>
        <taxon>Metamonada</taxon>
        <taxon>Anaeramoebidae</taxon>
        <taxon>Anaeramoeba</taxon>
    </lineage>
</organism>
<accession>A0ABQ8X6Z5</accession>
<comment type="caution">
    <text evidence="11">The sequence shown here is derived from an EMBL/GenBank/DDBJ whole genome shotgun (WGS) entry which is preliminary data.</text>
</comment>
<evidence type="ECO:0000313" key="12">
    <source>
        <dbReference type="Proteomes" id="UP001150062"/>
    </source>
</evidence>
<dbReference type="InterPro" id="IPR004827">
    <property type="entry name" value="bZIP"/>
</dbReference>
<evidence type="ECO:0000259" key="10">
    <source>
        <dbReference type="PROSITE" id="PS50217"/>
    </source>
</evidence>
<evidence type="ECO:0000313" key="11">
    <source>
        <dbReference type="EMBL" id="KAJ6228181.1"/>
    </source>
</evidence>
<reference evidence="11" key="1">
    <citation type="submission" date="2022-08" db="EMBL/GenBank/DDBJ databases">
        <title>Novel sulfate-reducing endosymbionts in the free-living metamonad Anaeramoeba.</title>
        <authorList>
            <person name="Jerlstrom-Hultqvist J."/>
            <person name="Cepicka I."/>
            <person name="Gallot-Lavallee L."/>
            <person name="Salas-Leiva D."/>
            <person name="Curtis B.A."/>
            <person name="Zahonova K."/>
            <person name="Pipaliya S."/>
            <person name="Dacks J."/>
            <person name="Roger A.J."/>
        </authorList>
    </citation>
    <scope>NUCLEOTIDE SEQUENCE</scope>
    <source>
        <strain evidence="11">Schooner1</strain>
    </source>
</reference>
<dbReference type="Gene3D" id="1.20.5.170">
    <property type="match status" value="1"/>
</dbReference>
<dbReference type="Proteomes" id="UP001150062">
    <property type="component" value="Unassembled WGS sequence"/>
</dbReference>
<evidence type="ECO:0000256" key="1">
    <source>
        <dbReference type="ARBA" id="ARBA00004123"/>
    </source>
</evidence>
<evidence type="ECO:0000256" key="2">
    <source>
        <dbReference type="ARBA" id="ARBA00007163"/>
    </source>
</evidence>
<feature type="compositionally biased region" description="Basic and acidic residues" evidence="8">
    <location>
        <begin position="249"/>
        <end position="276"/>
    </location>
</feature>
<keyword evidence="3" id="KW-0805">Transcription regulation</keyword>
<keyword evidence="6" id="KW-0539">Nucleus</keyword>
<dbReference type="PANTHER" id="PTHR46714">
    <property type="entry name" value="TRANSCRIPTIONAL ACTIVATOR HAC1"/>
    <property type="match status" value="1"/>
</dbReference>
<evidence type="ECO:0000256" key="4">
    <source>
        <dbReference type="ARBA" id="ARBA00023125"/>
    </source>
</evidence>
<dbReference type="PANTHER" id="PTHR46714:SF6">
    <property type="entry name" value="TRANSCRIPTIONAL ACTIVATOR HAC1"/>
    <property type="match status" value="1"/>
</dbReference>
<keyword evidence="4" id="KW-0238">DNA-binding</keyword>
<comment type="similarity">
    <text evidence="2">Belongs to the bZIP family.</text>
</comment>
<keyword evidence="9" id="KW-0472">Membrane</keyword>
<proteinExistence type="inferred from homology"/>